<dbReference type="RefSeq" id="WP_145362291.1">
    <property type="nucleotide sequence ID" value="NZ_CP036268.1"/>
</dbReference>
<evidence type="ECO:0000313" key="7">
    <source>
        <dbReference type="EMBL" id="QDT36057.1"/>
    </source>
</evidence>
<dbReference type="PANTHER" id="PTHR42693:SF53">
    <property type="entry name" value="ENDO-4-O-SULFATASE"/>
    <property type="match status" value="1"/>
</dbReference>
<evidence type="ECO:0000256" key="2">
    <source>
        <dbReference type="ARBA" id="ARBA00022723"/>
    </source>
</evidence>
<evidence type="ECO:0000256" key="3">
    <source>
        <dbReference type="ARBA" id="ARBA00022801"/>
    </source>
</evidence>
<dbReference type="Gene3D" id="3.40.720.10">
    <property type="entry name" value="Alkaline Phosphatase, subunit A"/>
    <property type="match status" value="2"/>
</dbReference>
<proteinExistence type="inferred from homology"/>
<keyword evidence="4" id="KW-0106">Calcium</keyword>
<dbReference type="EMBL" id="CP036268">
    <property type="protein sequence ID" value="QDT36057.1"/>
    <property type="molecule type" value="Genomic_DNA"/>
</dbReference>
<dbReference type="Pfam" id="PF00884">
    <property type="entry name" value="Sulfatase"/>
    <property type="match status" value="1"/>
</dbReference>
<comment type="similarity">
    <text evidence="1">Belongs to the sulfatase family.</text>
</comment>
<dbReference type="EC" id="3.1.6.1" evidence="7"/>
<dbReference type="SUPFAM" id="SSF53649">
    <property type="entry name" value="Alkaline phosphatase-like"/>
    <property type="match status" value="1"/>
</dbReference>
<keyword evidence="8" id="KW-1185">Reference proteome</keyword>
<name>A0A517QWU0_9PLAN</name>
<evidence type="ECO:0000256" key="5">
    <source>
        <dbReference type="SAM" id="SignalP"/>
    </source>
</evidence>
<dbReference type="KEGG" id="svp:Pan189_04120"/>
<keyword evidence="2" id="KW-0479">Metal-binding</keyword>
<gene>
    <name evidence="7" type="primary">atsA_1</name>
    <name evidence="7" type="ORF">Pan189_04120</name>
</gene>
<dbReference type="OrthoDB" id="246867at2"/>
<keyword evidence="5" id="KW-0732">Signal</keyword>
<feature type="chain" id="PRO_5021874909" evidence="5">
    <location>
        <begin position="32"/>
        <end position="493"/>
    </location>
</feature>
<dbReference type="InterPro" id="IPR024607">
    <property type="entry name" value="Sulfatase_CS"/>
</dbReference>
<accession>A0A517QWU0</accession>
<evidence type="ECO:0000259" key="6">
    <source>
        <dbReference type="Pfam" id="PF00884"/>
    </source>
</evidence>
<evidence type="ECO:0000313" key="8">
    <source>
        <dbReference type="Proteomes" id="UP000317318"/>
    </source>
</evidence>
<keyword evidence="3 7" id="KW-0378">Hydrolase</keyword>
<protein>
    <submittedName>
        <fullName evidence="7">Arylsulfatase</fullName>
        <ecNumber evidence="7">3.1.6.1</ecNumber>
    </submittedName>
</protein>
<feature type="signal peptide" evidence="5">
    <location>
        <begin position="1"/>
        <end position="31"/>
    </location>
</feature>
<evidence type="ECO:0000256" key="1">
    <source>
        <dbReference type="ARBA" id="ARBA00008779"/>
    </source>
</evidence>
<organism evidence="7 8">
    <name type="scientific">Stratiformator vulcanicus</name>
    <dbReference type="NCBI Taxonomy" id="2527980"/>
    <lineage>
        <taxon>Bacteria</taxon>
        <taxon>Pseudomonadati</taxon>
        <taxon>Planctomycetota</taxon>
        <taxon>Planctomycetia</taxon>
        <taxon>Planctomycetales</taxon>
        <taxon>Planctomycetaceae</taxon>
        <taxon>Stratiformator</taxon>
    </lineage>
</organism>
<dbReference type="PANTHER" id="PTHR42693">
    <property type="entry name" value="ARYLSULFATASE FAMILY MEMBER"/>
    <property type="match status" value="1"/>
</dbReference>
<dbReference type="InterPro" id="IPR000917">
    <property type="entry name" value="Sulfatase_N"/>
</dbReference>
<dbReference type="PROSITE" id="PS00523">
    <property type="entry name" value="SULFATASE_1"/>
    <property type="match status" value="1"/>
</dbReference>
<dbReference type="InterPro" id="IPR050738">
    <property type="entry name" value="Sulfatase"/>
</dbReference>
<dbReference type="Proteomes" id="UP000317318">
    <property type="component" value="Chromosome"/>
</dbReference>
<evidence type="ECO:0000256" key="4">
    <source>
        <dbReference type="ARBA" id="ARBA00022837"/>
    </source>
</evidence>
<reference evidence="7 8" key="1">
    <citation type="submission" date="2019-02" db="EMBL/GenBank/DDBJ databases">
        <title>Deep-cultivation of Planctomycetes and their phenomic and genomic characterization uncovers novel biology.</title>
        <authorList>
            <person name="Wiegand S."/>
            <person name="Jogler M."/>
            <person name="Boedeker C."/>
            <person name="Pinto D."/>
            <person name="Vollmers J."/>
            <person name="Rivas-Marin E."/>
            <person name="Kohn T."/>
            <person name="Peeters S.H."/>
            <person name="Heuer A."/>
            <person name="Rast P."/>
            <person name="Oberbeckmann S."/>
            <person name="Bunk B."/>
            <person name="Jeske O."/>
            <person name="Meyerdierks A."/>
            <person name="Storesund J.E."/>
            <person name="Kallscheuer N."/>
            <person name="Luecker S."/>
            <person name="Lage O.M."/>
            <person name="Pohl T."/>
            <person name="Merkel B.J."/>
            <person name="Hornburger P."/>
            <person name="Mueller R.-W."/>
            <person name="Bruemmer F."/>
            <person name="Labrenz M."/>
            <person name="Spormann A.M."/>
            <person name="Op den Camp H."/>
            <person name="Overmann J."/>
            <person name="Amann R."/>
            <person name="Jetten M.S.M."/>
            <person name="Mascher T."/>
            <person name="Medema M.H."/>
            <person name="Devos D.P."/>
            <person name="Kaster A.-K."/>
            <person name="Ovreas L."/>
            <person name="Rohde M."/>
            <person name="Galperin M.Y."/>
            <person name="Jogler C."/>
        </authorList>
    </citation>
    <scope>NUCLEOTIDE SEQUENCE [LARGE SCALE GENOMIC DNA]</scope>
    <source>
        <strain evidence="7 8">Pan189</strain>
    </source>
</reference>
<sequence precursor="true">MTTVPQSGRLVKLSFAFAALAYCPIATLAGAAEPPRKASRPNVVLIIVDELGYQFVGANGGLTCRGIPIHTPNIDALAETGVRWTHAHARAMCSPTRQTLMTGKHGFRYPKPKLETIFIPKLMKRAGYTTGHVGKWMMGPLFNPSLKGYDEAAIYCGQYQFHDPQVMTFNARGYLSEFNQPTSVKRINGGDMHCATVDNVYKAEHATVLKGQFGPDVMNRWACDFITRHKENPFFLYYATKLAHIRHPKIPRVDAEPSYANSVNYVDTLVGQIIEALELAGVRDNTLILFVGDNGHKDSPADKKSIAKGQLYLPGTKGGLYEGATRVPFIANWTAGGASGVVRDELMCITDLLPTCVAAAGAELPSDDTFDGVSLLPQIRGEQGNPREWVYIDDGSHPNIVKGELSQFYDGVPKAHRRYVVGTRYKLLWDGRFYDLQTDIDETHDISLGTGSPDAETARATLQKVLDDYAEQIGPDFKDPTLVPKAEVIASTN</sequence>
<dbReference type="AlphaFoldDB" id="A0A517QWU0"/>
<dbReference type="GO" id="GO:0046872">
    <property type="term" value="F:metal ion binding"/>
    <property type="evidence" value="ECO:0007669"/>
    <property type="project" value="UniProtKB-KW"/>
</dbReference>
<dbReference type="GO" id="GO:0004065">
    <property type="term" value="F:arylsulfatase activity"/>
    <property type="evidence" value="ECO:0007669"/>
    <property type="project" value="UniProtKB-EC"/>
</dbReference>
<feature type="domain" description="Sulfatase N-terminal" evidence="6">
    <location>
        <begin position="41"/>
        <end position="361"/>
    </location>
</feature>
<dbReference type="InterPro" id="IPR017850">
    <property type="entry name" value="Alkaline_phosphatase_core_sf"/>
</dbReference>